<dbReference type="Proteomes" id="UP000290174">
    <property type="component" value="Unassembled WGS sequence"/>
</dbReference>
<proteinExistence type="predicted"/>
<protein>
    <submittedName>
        <fullName evidence="2">Uncharacterized protein</fullName>
    </submittedName>
</protein>
<gene>
    <name evidence="2" type="ORF">EAS61_34310</name>
</gene>
<accession>A0A4Q0QAQ4</accession>
<keyword evidence="1" id="KW-0732">Signal</keyword>
<evidence type="ECO:0000313" key="2">
    <source>
        <dbReference type="EMBL" id="RXG86194.1"/>
    </source>
</evidence>
<dbReference type="EMBL" id="RKMK01000050">
    <property type="protein sequence ID" value="RXG86194.1"/>
    <property type="molecule type" value="Genomic_DNA"/>
</dbReference>
<evidence type="ECO:0000256" key="1">
    <source>
        <dbReference type="SAM" id="SignalP"/>
    </source>
</evidence>
<feature type="signal peptide" evidence="1">
    <location>
        <begin position="1"/>
        <end position="29"/>
    </location>
</feature>
<sequence length="61" mass="6396">MALCRSRLLAAISISAAAALTLKDGFALAASHGRHLSRRTATAQNLRKIAKLIPMPTPSLA</sequence>
<reference evidence="2 3" key="1">
    <citation type="submission" date="2018-11" db="EMBL/GenBank/DDBJ databases">
        <title>Bradyrhizobium sp. nov., isolated from effective nodules of peanut in China.</title>
        <authorList>
            <person name="Li Y."/>
        </authorList>
    </citation>
    <scope>NUCLEOTIDE SEQUENCE [LARGE SCALE GENOMIC DNA]</scope>
    <source>
        <strain evidence="2 3">CCBAU 51770</strain>
    </source>
</reference>
<name>A0A4Q0QAQ4_9BRAD</name>
<comment type="caution">
    <text evidence="2">The sequence shown here is derived from an EMBL/GenBank/DDBJ whole genome shotgun (WGS) entry which is preliminary data.</text>
</comment>
<feature type="chain" id="PRO_5020469776" evidence="1">
    <location>
        <begin position="30"/>
        <end position="61"/>
    </location>
</feature>
<dbReference type="AlphaFoldDB" id="A0A4Q0QAQ4"/>
<evidence type="ECO:0000313" key="3">
    <source>
        <dbReference type="Proteomes" id="UP000290174"/>
    </source>
</evidence>
<organism evidence="2 3">
    <name type="scientific">Bradyrhizobium zhanjiangense</name>
    <dbReference type="NCBI Taxonomy" id="1325107"/>
    <lineage>
        <taxon>Bacteria</taxon>
        <taxon>Pseudomonadati</taxon>
        <taxon>Pseudomonadota</taxon>
        <taxon>Alphaproteobacteria</taxon>
        <taxon>Hyphomicrobiales</taxon>
        <taxon>Nitrobacteraceae</taxon>
        <taxon>Bradyrhizobium</taxon>
    </lineage>
</organism>